<dbReference type="PIRSF" id="PIRSF006421">
    <property type="entry name" value="UCP006421"/>
    <property type="match status" value="1"/>
</dbReference>
<dbReference type="EMBL" id="JAGGKC010000031">
    <property type="protein sequence ID" value="MBP1920498.1"/>
    <property type="molecule type" value="Genomic_DNA"/>
</dbReference>
<keyword evidence="2" id="KW-1185">Reference proteome</keyword>
<gene>
    <name evidence="1" type="ORF">J2Z34_003010</name>
</gene>
<proteinExistence type="predicted"/>
<dbReference type="Gene3D" id="3.10.520.10">
    <property type="entry name" value="ApbE-like domains"/>
    <property type="match status" value="1"/>
</dbReference>
<evidence type="ECO:0000313" key="2">
    <source>
        <dbReference type="Proteomes" id="UP001519271"/>
    </source>
</evidence>
<organism evidence="1 2">
    <name type="scientific">Youngiibacter multivorans</name>
    <dbReference type="NCBI Taxonomy" id="937251"/>
    <lineage>
        <taxon>Bacteria</taxon>
        <taxon>Bacillati</taxon>
        <taxon>Bacillota</taxon>
        <taxon>Clostridia</taxon>
        <taxon>Eubacteriales</taxon>
        <taxon>Clostridiaceae</taxon>
        <taxon>Youngiibacter</taxon>
    </lineage>
</organism>
<evidence type="ECO:0000313" key="1">
    <source>
        <dbReference type="EMBL" id="MBP1920498.1"/>
    </source>
</evidence>
<dbReference type="Proteomes" id="UP001519271">
    <property type="component" value="Unassembled WGS sequence"/>
</dbReference>
<protein>
    <submittedName>
        <fullName evidence="1">ApbE superfamily uncharacterized protein (UPF0280 family)</fullName>
    </submittedName>
</protein>
<dbReference type="SUPFAM" id="SSF143631">
    <property type="entry name" value="ApbE-like"/>
    <property type="match status" value="1"/>
</dbReference>
<comment type="caution">
    <text evidence="1">The sequence shown here is derived from an EMBL/GenBank/DDBJ whole genome shotgun (WGS) entry which is preliminary data.</text>
</comment>
<dbReference type="InterPro" id="IPR007183">
    <property type="entry name" value="UPF0280"/>
</dbReference>
<dbReference type="InterPro" id="IPR003374">
    <property type="entry name" value="ApbE-like_sf"/>
</dbReference>
<dbReference type="RefSeq" id="WP_342453205.1">
    <property type="nucleotide sequence ID" value="NZ_JAGGKC010000031.1"/>
</dbReference>
<name>A0ABS4G7H2_9CLOT</name>
<reference evidence="1 2" key="1">
    <citation type="submission" date="2021-03" db="EMBL/GenBank/DDBJ databases">
        <title>Genomic Encyclopedia of Type Strains, Phase IV (KMG-IV): sequencing the most valuable type-strain genomes for metagenomic binning, comparative biology and taxonomic classification.</title>
        <authorList>
            <person name="Goeker M."/>
        </authorList>
    </citation>
    <scope>NUCLEOTIDE SEQUENCE [LARGE SCALE GENOMIC DNA]</scope>
    <source>
        <strain evidence="1 2">DSM 6139</strain>
    </source>
</reference>
<sequence>MYEERSYRGIVGSDLKRMTVIDEESDLDIQYSGEIKGIEQELSGLRDVLKKQIMREPDFLTSLAPIPSLEDEHPMVSHMKRAAVKAGVGPMAAVAGAVAEYLGNMHPECEDLIIENGGDLYVRSSRDIKVLIYAGNSSLSNRIALEVKAEDTPLGICTSSGTVGHSLSFGKADAVVIVSRDALIADAAATATANMISAKEDIQGALEFASRIEGVLGAVAVIGSSIGFWGKVKVVPVRP</sequence>
<accession>A0ABS4G7H2</accession>